<dbReference type="GO" id="GO:0016740">
    <property type="term" value="F:transferase activity"/>
    <property type="evidence" value="ECO:0007669"/>
    <property type="project" value="UniProtKB-KW"/>
</dbReference>
<evidence type="ECO:0000313" key="1">
    <source>
        <dbReference type="EMBL" id="RIJ23250.1"/>
    </source>
</evidence>
<comment type="caution">
    <text evidence="1">The sequence shown here is derived from an EMBL/GenBank/DDBJ whole genome shotgun (WGS) entry which is preliminary data.</text>
</comment>
<dbReference type="Proteomes" id="UP000265431">
    <property type="component" value="Unassembled WGS sequence"/>
</dbReference>
<proteinExistence type="predicted"/>
<dbReference type="EMBL" id="QWGB01000005">
    <property type="protein sequence ID" value="RIJ23250.1"/>
    <property type="molecule type" value="Genomic_DNA"/>
</dbReference>
<name>A0A399QWI5_9PROT</name>
<dbReference type="Gene3D" id="1.50.10.10">
    <property type="match status" value="1"/>
</dbReference>
<dbReference type="GO" id="GO:0005975">
    <property type="term" value="P:carbohydrate metabolic process"/>
    <property type="evidence" value="ECO:0007669"/>
    <property type="project" value="InterPro"/>
</dbReference>
<dbReference type="RefSeq" id="WP_018147849.1">
    <property type="nucleotide sequence ID" value="NZ_QWGB01000005.1"/>
</dbReference>
<evidence type="ECO:0000313" key="2">
    <source>
        <dbReference type="Proteomes" id="UP000265431"/>
    </source>
</evidence>
<organism evidence="1 2">
    <name type="scientific">Henriciella barbarensis</name>
    <dbReference type="NCBI Taxonomy" id="86342"/>
    <lineage>
        <taxon>Bacteria</taxon>
        <taxon>Pseudomonadati</taxon>
        <taxon>Pseudomonadota</taxon>
        <taxon>Alphaproteobacteria</taxon>
        <taxon>Hyphomonadales</taxon>
        <taxon>Hyphomonadaceae</taxon>
        <taxon>Henriciella</taxon>
    </lineage>
</organism>
<reference evidence="1 2" key="1">
    <citation type="submission" date="2018-08" db="EMBL/GenBank/DDBJ databases">
        <title>Henriciella mobilis sp. nov., isolated from seawater.</title>
        <authorList>
            <person name="Cheng H."/>
            <person name="Wu Y.-H."/>
            <person name="Xu X.-W."/>
            <person name="Guo L.-L."/>
        </authorList>
    </citation>
    <scope>NUCLEOTIDE SEQUENCE [LARGE SCALE GENOMIC DNA]</scope>
    <source>
        <strain evidence="1 2">CCUG66934</strain>
    </source>
</reference>
<sequence length="352" mass="38657">MDGSFKKALSLGAIDLEAPLQRILDLQTPQGAIPWFEDGPWDPWNHVESAMALTVMGRTKAAGAALDYLRATQRADGAWLGGYGNALPMVDRDFISREPAPQLVDTNFCAYPAVGVAHYALATGDWRGVRRWWPMIKASIDFVVSLQREDGAVPWALDAINSSDDDALVAGNASIAKSLECALFLADKFNEPAALWREAHAKIIMALRDKPSAFDRRATGQRFAMDWYYPVLSGALSKASARQRLDHNWSRFVIAGHGCRCVSDEPWVTVAETCELVIALASVGDQTLAERLFRQAMTIRDPAGVLWMGWQTAESVIWPKERPTWTQAAAILAADALKGFSGANRIFLAPLL</sequence>
<protein>
    <submittedName>
        <fullName evidence="1">Prenyltransferase</fullName>
    </submittedName>
</protein>
<keyword evidence="2" id="KW-1185">Reference proteome</keyword>
<dbReference type="InterPro" id="IPR008928">
    <property type="entry name" value="6-hairpin_glycosidase_sf"/>
</dbReference>
<dbReference type="SUPFAM" id="SSF48208">
    <property type="entry name" value="Six-hairpin glycosidases"/>
    <property type="match status" value="1"/>
</dbReference>
<dbReference type="AlphaFoldDB" id="A0A399QWI5"/>
<gene>
    <name evidence="1" type="ORF">D1224_02920</name>
</gene>
<accession>A0A399QWI5</accession>
<dbReference type="InterPro" id="IPR012341">
    <property type="entry name" value="6hp_glycosidase-like_sf"/>
</dbReference>
<dbReference type="OrthoDB" id="9758578at2"/>
<keyword evidence="1" id="KW-0808">Transferase</keyword>